<comment type="caution">
    <text evidence="5">The sequence shown here is derived from an EMBL/GenBank/DDBJ whole genome shotgun (WGS) entry which is preliminary data.</text>
</comment>
<dbReference type="InterPro" id="IPR053183">
    <property type="entry name" value="ASL1"/>
</dbReference>
<dbReference type="EMBL" id="SDEE01000053">
    <property type="protein sequence ID" value="RXW23038.1"/>
    <property type="molecule type" value="Genomic_DNA"/>
</dbReference>
<reference evidence="5 6" key="1">
    <citation type="submission" date="2019-01" db="EMBL/GenBank/DDBJ databases">
        <title>Draft genome sequence of Psathyrella aberdarensis IHI B618.</title>
        <authorList>
            <person name="Buettner E."/>
            <person name="Kellner H."/>
        </authorList>
    </citation>
    <scope>NUCLEOTIDE SEQUENCE [LARGE SCALE GENOMIC DNA]</scope>
    <source>
        <strain evidence="5 6">IHI B618</strain>
    </source>
</reference>
<dbReference type="Pfam" id="PF11790">
    <property type="entry name" value="Glyco_hydro_cc"/>
    <property type="match status" value="1"/>
</dbReference>
<feature type="domain" description="Asl1-like glycosyl hydrolase catalytic" evidence="4">
    <location>
        <begin position="74"/>
        <end position="291"/>
    </location>
</feature>
<dbReference type="SUPFAM" id="SSF51445">
    <property type="entry name" value="(Trans)glycosidases"/>
    <property type="match status" value="1"/>
</dbReference>
<keyword evidence="2" id="KW-0812">Transmembrane</keyword>
<keyword evidence="2" id="KW-1133">Transmembrane helix</keyword>
<organism evidence="5 6">
    <name type="scientific">Candolleomyces aberdarensis</name>
    <dbReference type="NCBI Taxonomy" id="2316362"/>
    <lineage>
        <taxon>Eukaryota</taxon>
        <taxon>Fungi</taxon>
        <taxon>Dikarya</taxon>
        <taxon>Basidiomycota</taxon>
        <taxon>Agaricomycotina</taxon>
        <taxon>Agaricomycetes</taxon>
        <taxon>Agaricomycetidae</taxon>
        <taxon>Agaricales</taxon>
        <taxon>Agaricineae</taxon>
        <taxon>Psathyrellaceae</taxon>
        <taxon>Candolleomyces</taxon>
    </lineage>
</organism>
<feature type="transmembrane region" description="Helical" evidence="2">
    <location>
        <begin position="348"/>
        <end position="369"/>
    </location>
</feature>
<gene>
    <name evidence="5" type="ORF">EST38_g2799</name>
</gene>
<evidence type="ECO:0000256" key="1">
    <source>
        <dbReference type="SAM" id="MobiDB-lite"/>
    </source>
</evidence>
<sequence>MPVTVGVAVAILYFLSIFSFDHGCMATTTPSATERPTKTSAAGTSSATGTPTAAAVARKNPKRGLAFAAELPGDILNVNQTASVISWQYDWANLPPAYLATSNIKYIPMQWGSGSIDRFVDAVRAQGADTILAFNEPDFVNEANMDPTEAARLWMAYIEPLKQYGVRLGGPAVTAAGTGRPWLQQFFAACGECSIDFLPIHWYGVGTSGFYDYLWTIHNEYPRLPVWVTEYADTSDNETEVLSFMNETMRYMDELEWIERYAWFGLFRPKSGVHYNLLREDGGLNALGELYTGAKTVYTQYIKDTTFEGYKTVDGADIPNQPLVTSWPVSLTASGASPSRRVILGANAPISVISLVAIAIGSLMSGVYWKVW</sequence>
<dbReference type="GO" id="GO:0009277">
    <property type="term" value="C:fungal-type cell wall"/>
    <property type="evidence" value="ECO:0007669"/>
    <property type="project" value="TreeGrafter"/>
</dbReference>
<evidence type="ECO:0000313" key="5">
    <source>
        <dbReference type="EMBL" id="RXW23038.1"/>
    </source>
</evidence>
<feature type="signal peptide" evidence="3">
    <location>
        <begin position="1"/>
        <end position="26"/>
    </location>
</feature>
<evidence type="ECO:0000256" key="2">
    <source>
        <dbReference type="SAM" id="Phobius"/>
    </source>
</evidence>
<dbReference type="Gene3D" id="3.20.20.80">
    <property type="entry name" value="Glycosidases"/>
    <property type="match status" value="1"/>
</dbReference>
<feature type="chain" id="PRO_5020946478" description="Asl1-like glycosyl hydrolase catalytic domain-containing protein" evidence="3">
    <location>
        <begin position="27"/>
        <end position="372"/>
    </location>
</feature>
<keyword evidence="2" id="KW-0472">Membrane</keyword>
<feature type="region of interest" description="Disordered" evidence="1">
    <location>
        <begin position="29"/>
        <end position="57"/>
    </location>
</feature>
<protein>
    <recommendedName>
        <fullName evidence="4">Asl1-like glycosyl hydrolase catalytic domain-containing protein</fullName>
    </recommendedName>
</protein>
<dbReference type="GO" id="GO:0071966">
    <property type="term" value="P:fungal-type cell wall polysaccharide metabolic process"/>
    <property type="evidence" value="ECO:0007669"/>
    <property type="project" value="TreeGrafter"/>
</dbReference>
<dbReference type="InterPro" id="IPR024655">
    <property type="entry name" value="Asl1_glyco_hydro_catalytic"/>
</dbReference>
<keyword evidence="3" id="KW-0732">Signal</keyword>
<dbReference type="PANTHER" id="PTHR34154">
    <property type="entry name" value="ALKALI-SENSITIVE LINKAGE PROTEIN 1"/>
    <property type="match status" value="1"/>
</dbReference>
<keyword evidence="6" id="KW-1185">Reference proteome</keyword>
<dbReference type="AlphaFoldDB" id="A0A4V1Q4R8"/>
<evidence type="ECO:0000313" key="6">
    <source>
        <dbReference type="Proteomes" id="UP000290288"/>
    </source>
</evidence>
<dbReference type="Proteomes" id="UP000290288">
    <property type="component" value="Unassembled WGS sequence"/>
</dbReference>
<accession>A0A4V1Q4R8</accession>
<feature type="compositionally biased region" description="Low complexity" evidence="1">
    <location>
        <begin position="38"/>
        <end position="55"/>
    </location>
</feature>
<evidence type="ECO:0000259" key="4">
    <source>
        <dbReference type="Pfam" id="PF11790"/>
    </source>
</evidence>
<name>A0A4V1Q4R8_9AGAR</name>
<dbReference type="PANTHER" id="PTHR34154:SF3">
    <property type="entry name" value="ALKALI-SENSITIVE LINKAGE PROTEIN 1"/>
    <property type="match status" value="1"/>
</dbReference>
<proteinExistence type="predicted"/>
<dbReference type="OrthoDB" id="43654at2759"/>
<dbReference type="STRING" id="2316362.A0A4V1Q4R8"/>
<evidence type="ECO:0000256" key="3">
    <source>
        <dbReference type="SAM" id="SignalP"/>
    </source>
</evidence>
<dbReference type="InterPro" id="IPR017853">
    <property type="entry name" value="GH"/>
</dbReference>